<dbReference type="Proteomes" id="UP000714275">
    <property type="component" value="Unassembled WGS sequence"/>
</dbReference>
<comment type="caution">
    <text evidence="1">The sequence shown here is derived from an EMBL/GenBank/DDBJ whole genome shotgun (WGS) entry which is preliminary data.</text>
</comment>
<dbReference type="EMBL" id="JABBWD010000322">
    <property type="protein sequence ID" value="KAG1761720.1"/>
    <property type="molecule type" value="Genomic_DNA"/>
</dbReference>
<dbReference type="InterPro" id="IPR013083">
    <property type="entry name" value="Znf_RING/FYVE/PHD"/>
</dbReference>
<accession>A0A9P6ZFR6</accession>
<protein>
    <recommendedName>
        <fullName evidence="3">Zinc finger PHD-type domain-containing protein</fullName>
    </recommendedName>
</protein>
<organism evidence="1 2">
    <name type="scientific">Suillus placidus</name>
    <dbReference type="NCBI Taxonomy" id="48579"/>
    <lineage>
        <taxon>Eukaryota</taxon>
        <taxon>Fungi</taxon>
        <taxon>Dikarya</taxon>
        <taxon>Basidiomycota</taxon>
        <taxon>Agaricomycotina</taxon>
        <taxon>Agaricomycetes</taxon>
        <taxon>Agaricomycetidae</taxon>
        <taxon>Boletales</taxon>
        <taxon>Suillineae</taxon>
        <taxon>Suillaceae</taxon>
        <taxon>Suillus</taxon>
    </lineage>
</organism>
<reference evidence="1" key="1">
    <citation type="journal article" date="2020" name="New Phytol.">
        <title>Comparative genomics reveals dynamic genome evolution in host specialist ectomycorrhizal fungi.</title>
        <authorList>
            <person name="Lofgren L.A."/>
            <person name="Nguyen N.H."/>
            <person name="Vilgalys R."/>
            <person name="Ruytinx J."/>
            <person name="Liao H.L."/>
            <person name="Branco S."/>
            <person name="Kuo A."/>
            <person name="LaButti K."/>
            <person name="Lipzen A."/>
            <person name="Andreopoulos W."/>
            <person name="Pangilinan J."/>
            <person name="Riley R."/>
            <person name="Hundley H."/>
            <person name="Na H."/>
            <person name="Barry K."/>
            <person name="Grigoriev I.V."/>
            <person name="Stajich J.E."/>
            <person name="Kennedy P.G."/>
        </authorList>
    </citation>
    <scope>NUCLEOTIDE SEQUENCE</scope>
    <source>
        <strain evidence="1">DOB743</strain>
    </source>
</reference>
<dbReference type="InterPro" id="IPR011011">
    <property type="entry name" value="Znf_FYVE_PHD"/>
</dbReference>
<gene>
    <name evidence="1" type="ORF">EV702DRAFT_919703</name>
</gene>
<keyword evidence="2" id="KW-1185">Reference proteome</keyword>
<sequence length="376" mass="42403">SDYTFHCRCGAHGNGHEVAGGQKTIRCDLCENWSHIACQRGGRASNLHPKAAFYCDGCSTQQSKAMPPIRNRKATSKKKMAPLHTRLIAGKGALARLGKYWYPVRLIQSYGTASLPATTRDRVRWQVVWWRGCKFPSSLGSPPSDVEQGDLVDELWQDQAKRREIRLGEWAHSWDTPREEDLIQNFMSAQASKELDDILRPHIASLQKLLDSPDLNQCGAEAYPVIDYILQSKKNRDGVGAYSIPFCGDISTHEYAKIARWFSENIPGASGQVEKWLGGMPLVHAFTLVVAHRKAGDFKKWVQARNEEWNNSELLKMAWADLMISYPADSFVADVDLECLTTLEARMFEDSEEAGPAGNQQWGLDAGQHHRRWNVY</sequence>
<dbReference type="OrthoDB" id="2685865at2759"/>
<dbReference type="Gene3D" id="3.30.40.10">
    <property type="entry name" value="Zinc/RING finger domain, C3HC4 (zinc finger)"/>
    <property type="match status" value="1"/>
</dbReference>
<evidence type="ECO:0000313" key="2">
    <source>
        <dbReference type="Proteomes" id="UP000714275"/>
    </source>
</evidence>
<dbReference type="SUPFAM" id="SSF57903">
    <property type="entry name" value="FYVE/PHD zinc finger"/>
    <property type="match status" value="1"/>
</dbReference>
<proteinExistence type="predicted"/>
<feature type="non-terminal residue" evidence="1">
    <location>
        <position position="1"/>
    </location>
</feature>
<evidence type="ECO:0008006" key="3">
    <source>
        <dbReference type="Google" id="ProtNLM"/>
    </source>
</evidence>
<dbReference type="AlphaFoldDB" id="A0A9P6ZFR6"/>
<feature type="non-terminal residue" evidence="1">
    <location>
        <position position="376"/>
    </location>
</feature>
<evidence type="ECO:0000313" key="1">
    <source>
        <dbReference type="EMBL" id="KAG1761720.1"/>
    </source>
</evidence>
<name>A0A9P6ZFR6_9AGAM</name>